<name>A0ABR8T5Q6_9BACL</name>
<protein>
    <submittedName>
        <fullName evidence="2">GIY-YIG nuclease family protein</fullName>
    </submittedName>
</protein>
<proteinExistence type="predicted"/>
<organism evidence="2 3">
    <name type="scientific">Paenibacillus gallinarum</name>
    <dbReference type="NCBI Taxonomy" id="2762232"/>
    <lineage>
        <taxon>Bacteria</taxon>
        <taxon>Bacillati</taxon>
        <taxon>Bacillota</taxon>
        <taxon>Bacilli</taxon>
        <taxon>Bacillales</taxon>
        <taxon>Paenibacillaceae</taxon>
        <taxon>Paenibacillus</taxon>
    </lineage>
</organism>
<feature type="domain" description="DUF4357" evidence="1">
    <location>
        <begin position="224"/>
        <end position="277"/>
    </location>
</feature>
<accession>A0ABR8T5Q6</accession>
<evidence type="ECO:0000313" key="3">
    <source>
        <dbReference type="Proteomes" id="UP000608071"/>
    </source>
</evidence>
<dbReference type="Pfam" id="PF14267">
    <property type="entry name" value="DUF4357"/>
    <property type="match status" value="1"/>
</dbReference>
<dbReference type="CDD" id="cd10447">
    <property type="entry name" value="GIY-YIG_unchar_2"/>
    <property type="match status" value="1"/>
</dbReference>
<dbReference type="EMBL" id="JACSQL010000020">
    <property type="protein sequence ID" value="MBD7971108.1"/>
    <property type="molecule type" value="Genomic_DNA"/>
</dbReference>
<comment type="caution">
    <text evidence="2">The sequence shown here is derived from an EMBL/GenBank/DDBJ whole genome shotgun (WGS) entry which is preliminary data.</text>
</comment>
<reference evidence="2 3" key="1">
    <citation type="submission" date="2020-08" db="EMBL/GenBank/DDBJ databases">
        <title>A Genomic Blueprint of the Chicken Gut Microbiome.</title>
        <authorList>
            <person name="Gilroy R."/>
            <person name="Ravi A."/>
            <person name="Getino M."/>
            <person name="Pursley I."/>
            <person name="Horton D.L."/>
            <person name="Alikhan N.-F."/>
            <person name="Baker D."/>
            <person name="Gharbi K."/>
            <person name="Hall N."/>
            <person name="Watson M."/>
            <person name="Adriaenssens E.M."/>
            <person name="Foster-Nyarko E."/>
            <person name="Jarju S."/>
            <person name="Secka A."/>
            <person name="Antonio M."/>
            <person name="Oren A."/>
            <person name="Chaudhuri R."/>
            <person name="La Ragione R.M."/>
            <person name="Hildebrand F."/>
            <person name="Pallen M.J."/>
        </authorList>
    </citation>
    <scope>NUCLEOTIDE SEQUENCE [LARGE SCALE GENOMIC DNA]</scope>
    <source>
        <strain evidence="2 3">Sa2BVA9</strain>
    </source>
</reference>
<keyword evidence="3" id="KW-1185">Reference proteome</keyword>
<evidence type="ECO:0000313" key="2">
    <source>
        <dbReference type="EMBL" id="MBD7971108.1"/>
    </source>
</evidence>
<dbReference type="RefSeq" id="WP_191804766.1">
    <property type="nucleotide sequence ID" value="NZ_JACSQL010000020.1"/>
</dbReference>
<gene>
    <name evidence="2" type="ORF">H9647_23850</name>
</gene>
<dbReference type="Proteomes" id="UP000608071">
    <property type="component" value="Unassembled WGS sequence"/>
</dbReference>
<evidence type="ECO:0000259" key="1">
    <source>
        <dbReference type="Pfam" id="PF14267"/>
    </source>
</evidence>
<sequence>MGYKAKTIQIFLPDGSPRSIKIAEITSRIVKAILIPRNRLVEAGQRVETKGVGIYFLFGQSENDAKPSVYIGEAEDCYTRLKQHHKEKDFWEIAIVITTSNNTFTKAHIKYLEWYCYEKCKEVDRYKMQQSIPTKSYVPEHVVADLMDMFETLKILVSTLGFNIFEEIREQGENSSTKKEEFFYCRGKGIEATGEYTDEGLVVFKKSQMSVQITPSMKTYVDLRKKLIDDKVVIKQDTVYIFQSDYVFKSPSAASAVILGRPSNGWTDWKSKDGRTLDEIKRKSI</sequence>
<dbReference type="InterPro" id="IPR025579">
    <property type="entry name" value="DUF4357"/>
</dbReference>